<sequence>MLPIRWDPLRDLGSPLGTLHREMDELFRRTFGTALEPATEGELLMAPQVNCFTKDQTFYVEAEIPGVEKKDLDINVEGRVLTLRGERKISKETKKEEYLLRELQSGSFLRRLTLPDGVDTEKIRATYKNGVLEITMPMAKTLGGRKVLIEGAEEGTKKIH</sequence>
<dbReference type="Proteomes" id="UP000057158">
    <property type="component" value="Chromosome"/>
</dbReference>
<dbReference type="InterPro" id="IPR008978">
    <property type="entry name" value="HSP20-like_chaperone"/>
</dbReference>
<evidence type="ECO:0000313" key="4">
    <source>
        <dbReference type="EMBL" id="ALC15549.1"/>
    </source>
</evidence>
<accession>A0A0M3QF39</accession>
<proteinExistence type="inferred from homology"/>
<dbReference type="AlphaFoldDB" id="A0A0M3QF39"/>
<dbReference type="PATRIC" id="fig|1603606.3.peg.832"/>
<feature type="domain" description="SHSP" evidence="3">
    <location>
        <begin position="40"/>
        <end position="154"/>
    </location>
</feature>
<dbReference type="Gene3D" id="2.60.40.790">
    <property type="match status" value="1"/>
</dbReference>
<dbReference type="CDD" id="cd06464">
    <property type="entry name" value="ACD_sHsps-like"/>
    <property type="match status" value="1"/>
</dbReference>
<organism evidence="4 5">
    <name type="scientific">Desulfuromonas soudanensis</name>
    <dbReference type="NCBI Taxonomy" id="1603606"/>
    <lineage>
        <taxon>Bacteria</taxon>
        <taxon>Pseudomonadati</taxon>
        <taxon>Thermodesulfobacteriota</taxon>
        <taxon>Desulfuromonadia</taxon>
        <taxon>Desulfuromonadales</taxon>
        <taxon>Desulfuromonadaceae</taxon>
        <taxon>Desulfuromonas</taxon>
    </lineage>
</organism>
<evidence type="ECO:0000259" key="3">
    <source>
        <dbReference type="PROSITE" id="PS01031"/>
    </source>
</evidence>
<comment type="similarity">
    <text evidence="1 2">Belongs to the small heat shock protein (HSP20) family.</text>
</comment>
<dbReference type="EMBL" id="CP010802">
    <property type="protein sequence ID" value="ALC15549.1"/>
    <property type="molecule type" value="Genomic_DNA"/>
</dbReference>
<dbReference type="SUPFAM" id="SSF49764">
    <property type="entry name" value="HSP20-like chaperones"/>
    <property type="match status" value="1"/>
</dbReference>
<keyword evidence="5" id="KW-1185">Reference proteome</keyword>
<evidence type="ECO:0000313" key="5">
    <source>
        <dbReference type="Proteomes" id="UP000057158"/>
    </source>
</evidence>
<evidence type="ECO:0000256" key="1">
    <source>
        <dbReference type="PROSITE-ProRule" id="PRU00285"/>
    </source>
</evidence>
<dbReference type="STRING" id="1603606.DSOUD_0762"/>
<dbReference type="OrthoDB" id="9811615at2"/>
<dbReference type="PROSITE" id="PS01031">
    <property type="entry name" value="SHSP"/>
    <property type="match status" value="1"/>
</dbReference>
<gene>
    <name evidence="4" type="ORF">DSOUD_0762</name>
</gene>
<protein>
    <submittedName>
        <fullName evidence="4">Molecular chaperone IbpA, HSP20 family</fullName>
    </submittedName>
</protein>
<dbReference type="InterPro" id="IPR031107">
    <property type="entry name" value="Small_HSP"/>
</dbReference>
<reference evidence="4 5" key="1">
    <citation type="submission" date="2015-07" db="EMBL/GenBank/DDBJ databases">
        <title>Isolation and Genomic Characterization of a Novel Halophilic Metal-Reducing Deltaproteobacterium from the Deep Subsurface.</title>
        <authorList>
            <person name="Badalamenti J.P."/>
            <person name="Summers Z.M."/>
            <person name="Gralnick J.A."/>
            <person name="Bond D.R."/>
        </authorList>
    </citation>
    <scope>NUCLEOTIDE SEQUENCE [LARGE SCALE GENOMIC DNA]</scope>
    <source>
        <strain evidence="4 5">WTL</strain>
    </source>
</reference>
<dbReference type="KEGG" id="des:DSOUD_0762"/>
<evidence type="ECO:0000256" key="2">
    <source>
        <dbReference type="RuleBase" id="RU003616"/>
    </source>
</evidence>
<dbReference type="RefSeq" id="WP_053549742.1">
    <property type="nucleotide sequence ID" value="NZ_CP010802.1"/>
</dbReference>
<name>A0A0M3QF39_9BACT</name>
<dbReference type="Pfam" id="PF00011">
    <property type="entry name" value="HSP20"/>
    <property type="match status" value="1"/>
</dbReference>
<dbReference type="InterPro" id="IPR002068">
    <property type="entry name" value="A-crystallin/Hsp20_dom"/>
</dbReference>
<dbReference type="PANTHER" id="PTHR11527">
    <property type="entry name" value="HEAT-SHOCK PROTEIN 20 FAMILY MEMBER"/>
    <property type="match status" value="1"/>
</dbReference>